<feature type="non-terminal residue" evidence="1">
    <location>
        <position position="1"/>
    </location>
</feature>
<reference evidence="1 2" key="1">
    <citation type="submission" date="2019-08" db="EMBL/GenBank/DDBJ databases">
        <title>A chromosome-level genome assembly, high-density linkage maps, and genome scans reveal the genomic architecture of hybrid incompatibilities underlying speciation via character displacement in darters (Percidae: Etheostominae).</title>
        <authorList>
            <person name="Moran R.L."/>
            <person name="Catchen J.M."/>
            <person name="Fuller R.C."/>
        </authorList>
    </citation>
    <scope>NUCLEOTIDE SEQUENCE [LARGE SCALE GENOMIC DNA]</scope>
    <source>
        <strain evidence="1">EspeVRDwgs_2016</strain>
        <tissue evidence="1">Muscle</tissue>
    </source>
</reference>
<protein>
    <submittedName>
        <fullName evidence="1">Uncharacterized protein</fullName>
    </submittedName>
</protein>
<evidence type="ECO:0000313" key="1">
    <source>
        <dbReference type="EMBL" id="KAA8594863.1"/>
    </source>
</evidence>
<comment type="caution">
    <text evidence="1">The sequence shown here is derived from an EMBL/GenBank/DDBJ whole genome shotgun (WGS) entry which is preliminary data.</text>
</comment>
<gene>
    <name evidence="1" type="ORF">FQN60_011998</name>
</gene>
<evidence type="ECO:0000313" key="2">
    <source>
        <dbReference type="Proteomes" id="UP000327493"/>
    </source>
</evidence>
<dbReference type="EMBL" id="VOFY01000002">
    <property type="protein sequence ID" value="KAA8594863.1"/>
    <property type="molecule type" value="Genomic_DNA"/>
</dbReference>
<dbReference type="Proteomes" id="UP000327493">
    <property type="component" value="Chromosome 2"/>
</dbReference>
<proteinExistence type="predicted"/>
<accession>A0A5J5DNU8</accession>
<keyword evidence="2" id="KW-1185">Reference proteome</keyword>
<name>A0A5J5DNU8_9PERO</name>
<dbReference type="AlphaFoldDB" id="A0A5J5DNU8"/>
<sequence>RRRSQPWTNTHQISECTQNAARTSCDKPLHVKKIKKQHTTTPEALSSILKHSSRQCNCRRNHPTIAPADALQLCMNPSVWLAGPGENRVVLTTVCECTLSASP</sequence>
<organism evidence="1 2">
    <name type="scientific">Etheostoma spectabile</name>
    <name type="common">orangethroat darter</name>
    <dbReference type="NCBI Taxonomy" id="54343"/>
    <lineage>
        <taxon>Eukaryota</taxon>
        <taxon>Metazoa</taxon>
        <taxon>Chordata</taxon>
        <taxon>Craniata</taxon>
        <taxon>Vertebrata</taxon>
        <taxon>Euteleostomi</taxon>
        <taxon>Actinopterygii</taxon>
        <taxon>Neopterygii</taxon>
        <taxon>Teleostei</taxon>
        <taxon>Neoteleostei</taxon>
        <taxon>Acanthomorphata</taxon>
        <taxon>Eupercaria</taxon>
        <taxon>Perciformes</taxon>
        <taxon>Percoidei</taxon>
        <taxon>Percidae</taxon>
        <taxon>Etheostomatinae</taxon>
        <taxon>Etheostoma</taxon>
    </lineage>
</organism>